<organism evidence="2 3">
    <name type="scientific">Halosimplex aquaticum</name>
    <dbReference type="NCBI Taxonomy" id="3026162"/>
    <lineage>
        <taxon>Archaea</taxon>
        <taxon>Methanobacteriati</taxon>
        <taxon>Methanobacteriota</taxon>
        <taxon>Stenosarchaea group</taxon>
        <taxon>Halobacteria</taxon>
        <taxon>Halobacteriales</taxon>
        <taxon>Haloarculaceae</taxon>
        <taxon>Halosimplex</taxon>
    </lineage>
</organism>
<dbReference type="InterPro" id="IPR012859">
    <property type="entry name" value="Pilin_N_archaeal"/>
</dbReference>
<protein>
    <submittedName>
        <fullName evidence="2">Type IV pilin N-terminal domain-containing protein</fullName>
    </submittedName>
</protein>
<dbReference type="NCBIfam" id="TIGR02537">
    <property type="entry name" value="arch_flag_Nterm"/>
    <property type="match status" value="1"/>
</dbReference>
<evidence type="ECO:0000313" key="2">
    <source>
        <dbReference type="EMBL" id="MFC7142217.1"/>
    </source>
</evidence>
<keyword evidence="3" id="KW-1185">Reference proteome</keyword>
<name>A0ABD5Y9M2_9EURY</name>
<evidence type="ECO:0000259" key="1">
    <source>
        <dbReference type="Pfam" id="PF07790"/>
    </source>
</evidence>
<sequence>MVAITVLLAATVATFFMGYEDSLTGMGAPTVAISGEFGVGSGGHELALEFTGGEVVPRENVKVQVSNANCLGHGTVTDRFDLRQLGVSASEVMAGTEAEVSVDTVCPSAAGRLKLSGTEVTVTWISSDGADGNVLYRWRGPGA</sequence>
<gene>
    <name evidence="2" type="ORF">ACFQMA_20560</name>
</gene>
<dbReference type="AlphaFoldDB" id="A0ABD5Y9M2"/>
<dbReference type="Proteomes" id="UP001596432">
    <property type="component" value="Unassembled WGS sequence"/>
</dbReference>
<comment type="caution">
    <text evidence="2">The sequence shown here is derived from an EMBL/GenBank/DDBJ whole genome shotgun (WGS) entry which is preliminary data.</text>
</comment>
<reference evidence="2 3" key="1">
    <citation type="journal article" date="2019" name="Int. J. Syst. Evol. Microbiol.">
        <title>The Global Catalogue of Microorganisms (GCM) 10K type strain sequencing project: providing services to taxonomists for standard genome sequencing and annotation.</title>
        <authorList>
            <consortium name="The Broad Institute Genomics Platform"/>
            <consortium name="The Broad Institute Genome Sequencing Center for Infectious Disease"/>
            <person name="Wu L."/>
            <person name="Ma J."/>
        </authorList>
    </citation>
    <scope>NUCLEOTIDE SEQUENCE [LARGE SCALE GENOMIC DNA]</scope>
    <source>
        <strain evidence="2 3">XZYJT29</strain>
    </source>
</reference>
<dbReference type="Pfam" id="PF07790">
    <property type="entry name" value="Pilin_N"/>
    <property type="match status" value="1"/>
</dbReference>
<proteinExistence type="predicted"/>
<feature type="domain" description="Archaeal Type IV pilin N-terminal" evidence="1">
    <location>
        <begin position="1"/>
        <end position="68"/>
    </location>
</feature>
<dbReference type="GeneID" id="78822552"/>
<evidence type="ECO:0000313" key="3">
    <source>
        <dbReference type="Proteomes" id="UP001596432"/>
    </source>
</evidence>
<dbReference type="RefSeq" id="WP_328518167.1">
    <property type="nucleotide sequence ID" value="NZ_CP118158.1"/>
</dbReference>
<accession>A0ABD5Y9M2</accession>
<dbReference type="EMBL" id="JBHTAS010000001">
    <property type="protein sequence ID" value="MFC7142217.1"/>
    <property type="molecule type" value="Genomic_DNA"/>
</dbReference>
<dbReference type="InterPro" id="IPR013373">
    <property type="entry name" value="Flagellin/pilin_N_arc"/>
</dbReference>